<protein>
    <recommendedName>
        <fullName evidence="10">DEAD/DEAH box helicase</fullName>
    </recommendedName>
</protein>
<evidence type="ECO:0008006" key="10">
    <source>
        <dbReference type="Google" id="ProtNLM"/>
    </source>
</evidence>
<dbReference type="Gene3D" id="3.40.50.10810">
    <property type="entry name" value="Tandem AAA-ATPase domain"/>
    <property type="match status" value="1"/>
</dbReference>
<dbReference type="AlphaFoldDB" id="A0A1G5SGB7"/>
<evidence type="ECO:0000259" key="7">
    <source>
        <dbReference type="PROSITE" id="PS51194"/>
    </source>
</evidence>
<evidence type="ECO:0000256" key="5">
    <source>
        <dbReference type="SAM" id="Coils"/>
    </source>
</evidence>
<dbReference type="InterPro" id="IPR014001">
    <property type="entry name" value="Helicase_ATP-bd"/>
</dbReference>
<feature type="domain" description="Helicase ATP-binding" evidence="6">
    <location>
        <begin position="53"/>
        <end position="225"/>
    </location>
</feature>
<dbReference type="InterPro" id="IPR027417">
    <property type="entry name" value="P-loop_NTPase"/>
</dbReference>
<keyword evidence="3" id="KW-0347">Helicase</keyword>
<dbReference type="Proteomes" id="UP000198729">
    <property type="component" value="Unassembled WGS sequence"/>
</dbReference>
<evidence type="ECO:0000313" key="8">
    <source>
        <dbReference type="EMBL" id="SCZ86234.1"/>
    </source>
</evidence>
<reference evidence="8 9" key="1">
    <citation type="submission" date="2016-10" db="EMBL/GenBank/DDBJ databases">
        <authorList>
            <person name="de Groot N.N."/>
        </authorList>
    </citation>
    <scope>NUCLEOTIDE SEQUENCE [LARGE SCALE GENOMIC DNA]</scope>
    <source>
        <strain evidence="8">1</strain>
    </source>
</reference>
<dbReference type="InterPro" id="IPR038718">
    <property type="entry name" value="SNF2-like_sf"/>
</dbReference>
<dbReference type="InterPro" id="IPR001650">
    <property type="entry name" value="Helicase_C-like"/>
</dbReference>
<proteinExistence type="predicted"/>
<dbReference type="GO" id="GO:0016787">
    <property type="term" value="F:hydrolase activity"/>
    <property type="evidence" value="ECO:0007669"/>
    <property type="project" value="UniProtKB-KW"/>
</dbReference>
<dbReference type="PANTHER" id="PTHR10799">
    <property type="entry name" value="SNF2/RAD54 HELICASE FAMILY"/>
    <property type="match status" value="1"/>
</dbReference>
<evidence type="ECO:0000259" key="6">
    <source>
        <dbReference type="PROSITE" id="PS51192"/>
    </source>
</evidence>
<dbReference type="PROSITE" id="PS51192">
    <property type="entry name" value="HELICASE_ATP_BIND_1"/>
    <property type="match status" value="1"/>
</dbReference>
<keyword evidence="9" id="KW-1185">Reference proteome</keyword>
<dbReference type="CDD" id="cd18793">
    <property type="entry name" value="SF2_C_SNF"/>
    <property type="match status" value="1"/>
</dbReference>
<dbReference type="SUPFAM" id="SSF52540">
    <property type="entry name" value="P-loop containing nucleoside triphosphate hydrolases"/>
    <property type="match status" value="2"/>
</dbReference>
<keyword evidence="2" id="KW-0378">Hydrolase</keyword>
<keyword evidence="1" id="KW-0547">Nucleotide-binding</keyword>
<evidence type="ECO:0000256" key="4">
    <source>
        <dbReference type="ARBA" id="ARBA00022840"/>
    </source>
</evidence>
<dbReference type="STRING" id="51642.NSMM_500034"/>
<dbReference type="GO" id="GO:0004386">
    <property type="term" value="F:helicase activity"/>
    <property type="evidence" value="ECO:0007669"/>
    <property type="project" value="UniProtKB-KW"/>
</dbReference>
<dbReference type="RefSeq" id="WP_090287139.1">
    <property type="nucleotide sequence ID" value="NZ_FMWO01000059.1"/>
</dbReference>
<evidence type="ECO:0000256" key="2">
    <source>
        <dbReference type="ARBA" id="ARBA00022801"/>
    </source>
</evidence>
<dbReference type="CDD" id="cd18011">
    <property type="entry name" value="DEXDc_RapA"/>
    <property type="match status" value="1"/>
</dbReference>
<keyword evidence="4" id="KW-0067">ATP-binding</keyword>
<name>A0A1G5SGB7_9PROT</name>
<sequence>MITQPLLTPHQGQYFAWLLTRRAAGGTVESLASTLVDSQVDLNPHQVEAALFACTNPLSRGVILADEVGLGKTIEAGLVISQRWAERRRRLLIIVPANLRKQWHQELQDKFNLQSLILETKNYNTIRKQESQNPFLMPGLPQTGPIICSYQFAKAKAADIKDINWDLVVLDEAHRLRNVYKTSNVIAKTIKEALAHVHSKVLLTATPLQNSLLELYGLASMIDDRVFGDLDSFRAQFTQTNREQAFAALRSRIAPICKRTLRRQVQQYVPYTARRAIVEEFTPSTEERELSALVADYLRRPNLKALPDGQRQLISLVLWKLLASSTHAIAGALETMAKRLQGVLDDTTNIPDLAEALDEDYESLDAIAEERADEWNDQDSGSAPPARNERDAVAQEIEELRHFKSLATDIRDNAKGKALLTALERAFAELDRLGAPKKAIIFTESRRTQEYLLSLLADTHHGEGIVLFNGTNSDARAQAVYKDWLVRHKGTDKISGSKTADTRAALVEHFQERGTVMIATEAGAEGINLQFCSLVINYDLPWNPQRIEQRIGRCHRYGQKFDVVVVNFVDRSNEADARVYELLAQKFQLFEGVFGASDEVLGAIGSGVDFERRIADIYQNCRDPEAIKSSFEQLQLDLSGEINEAMVKTRQLLLENFDEEVQDKLRIRAGDSSKARNRYERMLMDLTRAELGQYQNCADFDADGFRLRQSPCAGLEGVAPAAIPLGCYELPRRSGDSHLYRIGHPLAEWVIAQAKSRDLPNARLVFDYEAHGTQVSTLKAHRGQTGWLTVNLISVDALGQQEQHLIVAAATDQGLLLSEGDPEKLLRLPAHQKAAGLLSTMDGTLAADLDGRKVQVLREINQRNLGYFEQEVEKLDAWTDDLKLGLEQSIKEIDREIKEIRRTAATAPTLDEKLNWQKRQRELEGKRSNLRRELFSRQDEIEAQRNDLITQLEVQLQQQVEEQTLFTIEWELV</sequence>
<dbReference type="Pfam" id="PF00176">
    <property type="entry name" value="SNF2-rel_dom"/>
    <property type="match status" value="1"/>
</dbReference>
<keyword evidence="5" id="KW-0175">Coiled coil</keyword>
<dbReference type="EMBL" id="FMWO01000059">
    <property type="protein sequence ID" value="SCZ86234.1"/>
    <property type="molecule type" value="Genomic_DNA"/>
</dbReference>
<evidence type="ECO:0000256" key="1">
    <source>
        <dbReference type="ARBA" id="ARBA00022741"/>
    </source>
</evidence>
<organism evidence="8 9">
    <name type="scientific">Nitrosomonas mobilis</name>
    <dbReference type="NCBI Taxonomy" id="51642"/>
    <lineage>
        <taxon>Bacteria</taxon>
        <taxon>Pseudomonadati</taxon>
        <taxon>Pseudomonadota</taxon>
        <taxon>Betaproteobacteria</taxon>
        <taxon>Nitrosomonadales</taxon>
        <taxon>Nitrosomonadaceae</taxon>
        <taxon>Nitrosomonas</taxon>
    </lineage>
</organism>
<dbReference type="Pfam" id="PF00271">
    <property type="entry name" value="Helicase_C"/>
    <property type="match status" value="1"/>
</dbReference>
<dbReference type="InterPro" id="IPR049730">
    <property type="entry name" value="SNF2/RAD54-like_C"/>
</dbReference>
<dbReference type="PROSITE" id="PS51194">
    <property type="entry name" value="HELICASE_CTER"/>
    <property type="match status" value="1"/>
</dbReference>
<dbReference type="GO" id="GO:0005524">
    <property type="term" value="F:ATP binding"/>
    <property type="evidence" value="ECO:0007669"/>
    <property type="project" value="UniProtKB-KW"/>
</dbReference>
<feature type="domain" description="Helicase C-terminal" evidence="7">
    <location>
        <begin position="422"/>
        <end position="601"/>
    </location>
</feature>
<dbReference type="InterPro" id="IPR057342">
    <property type="entry name" value="DEXDc_RapA"/>
</dbReference>
<gene>
    <name evidence="8" type="ORF">NSMM_500034</name>
</gene>
<dbReference type="SMART" id="SM00490">
    <property type="entry name" value="HELICc"/>
    <property type="match status" value="1"/>
</dbReference>
<feature type="coiled-coil region" evidence="5">
    <location>
        <begin position="883"/>
        <end position="933"/>
    </location>
</feature>
<evidence type="ECO:0000313" key="9">
    <source>
        <dbReference type="Proteomes" id="UP000198729"/>
    </source>
</evidence>
<dbReference type="OrthoDB" id="9814088at2"/>
<dbReference type="InterPro" id="IPR000330">
    <property type="entry name" value="SNF2_N"/>
</dbReference>
<evidence type="ECO:0000256" key="3">
    <source>
        <dbReference type="ARBA" id="ARBA00022806"/>
    </source>
</evidence>
<accession>A0A1G5SGB7</accession>
<dbReference type="SMART" id="SM00487">
    <property type="entry name" value="DEXDc"/>
    <property type="match status" value="1"/>
</dbReference>
<dbReference type="Gene3D" id="3.40.50.300">
    <property type="entry name" value="P-loop containing nucleotide triphosphate hydrolases"/>
    <property type="match status" value="1"/>
</dbReference>